<dbReference type="FunFam" id="1.10.510.10:FF:000129">
    <property type="entry name" value="cysteine-rich receptor-like protein kinase 10"/>
    <property type="match status" value="1"/>
</dbReference>
<dbReference type="Gene3D" id="3.30.200.20">
    <property type="entry name" value="Phosphorylase Kinase, domain 1"/>
    <property type="match status" value="1"/>
</dbReference>
<dbReference type="GO" id="GO:0005886">
    <property type="term" value="C:plasma membrane"/>
    <property type="evidence" value="ECO:0007669"/>
    <property type="project" value="TreeGrafter"/>
</dbReference>
<evidence type="ECO:0000256" key="7">
    <source>
        <dbReference type="ARBA" id="ARBA00022741"/>
    </source>
</evidence>
<dbReference type="PROSITE" id="PS50011">
    <property type="entry name" value="PROTEIN_KINASE_DOM"/>
    <property type="match status" value="1"/>
</dbReference>
<dbReference type="InterPro" id="IPR038408">
    <property type="entry name" value="GNK2_sf"/>
</dbReference>
<dbReference type="FunFam" id="3.30.200.20:FF:000727">
    <property type="entry name" value="Cysteine-rich RLK (RECEPTOR-like protein kinase) 23"/>
    <property type="match status" value="1"/>
</dbReference>
<evidence type="ECO:0000256" key="3">
    <source>
        <dbReference type="ARBA" id="ARBA00022679"/>
    </source>
</evidence>
<dbReference type="InterPro" id="IPR008271">
    <property type="entry name" value="Ser/Thr_kinase_AS"/>
</dbReference>
<proteinExistence type="predicted"/>
<keyword evidence="4 15" id="KW-0812">Transmembrane</keyword>
<gene>
    <name evidence="20" type="primary">LOC105109151</name>
</gene>
<dbReference type="FunFam" id="3.30.430.20:FF:000003">
    <property type="entry name" value="Cysteine-rich RLK (RECEPTOR-like protein kinase) 10"/>
    <property type="match status" value="1"/>
</dbReference>
<name>A0AAJ6X1M7_POPEU</name>
<dbReference type="Proteomes" id="UP000694918">
    <property type="component" value="Unplaced"/>
</dbReference>
<keyword evidence="13" id="KW-0325">Glycoprotein</keyword>
<evidence type="ECO:0000256" key="10">
    <source>
        <dbReference type="ARBA" id="ARBA00022989"/>
    </source>
</evidence>
<evidence type="ECO:0000256" key="15">
    <source>
        <dbReference type="SAM" id="Phobius"/>
    </source>
</evidence>
<evidence type="ECO:0000313" key="19">
    <source>
        <dbReference type="Proteomes" id="UP000694918"/>
    </source>
</evidence>
<evidence type="ECO:0000259" key="18">
    <source>
        <dbReference type="PROSITE" id="PS51473"/>
    </source>
</evidence>
<dbReference type="Gene3D" id="3.30.430.20">
    <property type="entry name" value="Gnk2 domain, C-X8-C-X2-C motif"/>
    <property type="match status" value="2"/>
</dbReference>
<evidence type="ECO:0000256" key="8">
    <source>
        <dbReference type="ARBA" id="ARBA00022777"/>
    </source>
</evidence>
<keyword evidence="12" id="KW-0675">Receptor</keyword>
<dbReference type="KEGG" id="peu:105109151"/>
<evidence type="ECO:0000256" key="11">
    <source>
        <dbReference type="ARBA" id="ARBA00023136"/>
    </source>
</evidence>
<feature type="binding site" evidence="14">
    <location>
        <position position="382"/>
    </location>
    <ligand>
        <name>ATP</name>
        <dbReference type="ChEBI" id="CHEBI:30616"/>
    </ligand>
</feature>
<dbReference type="InterPro" id="IPR011009">
    <property type="entry name" value="Kinase-like_dom_sf"/>
</dbReference>
<dbReference type="FunFam" id="3.30.430.20:FF:000002">
    <property type="entry name" value="Cysteine-rich receptor-like protein kinase 10"/>
    <property type="match status" value="1"/>
</dbReference>
<keyword evidence="7 14" id="KW-0547">Nucleotide-binding</keyword>
<keyword evidence="6" id="KW-0677">Repeat</keyword>
<keyword evidence="3" id="KW-0808">Transferase</keyword>
<dbReference type="RefSeq" id="XP_011002059.1">
    <property type="nucleotide sequence ID" value="XM_011003757.1"/>
</dbReference>
<dbReference type="SUPFAM" id="SSF56112">
    <property type="entry name" value="Protein kinase-like (PK-like)"/>
    <property type="match status" value="1"/>
</dbReference>
<dbReference type="PROSITE" id="PS51473">
    <property type="entry name" value="GNK2"/>
    <property type="match status" value="2"/>
</dbReference>
<dbReference type="GO" id="GO:0009751">
    <property type="term" value="P:response to salicylic acid"/>
    <property type="evidence" value="ECO:0007669"/>
    <property type="project" value="UniProtKB-ARBA"/>
</dbReference>
<dbReference type="SMART" id="SM00220">
    <property type="entry name" value="S_TKc"/>
    <property type="match status" value="1"/>
</dbReference>
<evidence type="ECO:0000256" key="2">
    <source>
        <dbReference type="ARBA" id="ARBA00022527"/>
    </source>
</evidence>
<evidence type="ECO:0000256" key="5">
    <source>
        <dbReference type="ARBA" id="ARBA00022729"/>
    </source>
</evidence>
<feature type="domain" description="Protein kinase" evidence="17">
    <location>
        <begin position="354"/>
        <end position="628"/>
    </location>
</feature>
<dbReference type="PANTHER" id="PTHR27002">
    <property type="entry name" value="RECEPTOR-LIKE SERINE/THREONINE-PROTEIN KINASE SD1-8"/>
    <property type="match status" value="1"/>
</dbReference>
<evidence type="ECO:0000256" key="14">
    <source>
        <dbReference type="PROSITE-ProRule" id="PRU10141"/>
    </source>
</evidence>
<dbReference type="PROSITE" id="PS00107">
    <property type="entry name" value="PROTEIN_KINASE_ATP"/>
    <property type="match status" value="1"/>
</dbReference>
<feature type="signal peptide" evidence="16">
    <location>
        <begin position="1"/>
        <end position="22"/>
    </location>
</feature>
<dbReference type="GO" id="GO:0005524">
    <property type="term" value="F:ATP binding"/>
    <property type="evidence" value="ECO:0007669"/>
    <property type="project" value="UniProtKB-UniRule"/>
</dbReference>
<evidence type="ECO:0000256" key="16">
    <source>
        <dbReference type="SAM" id="SignalP"/>
    </source>
</evidence>
<dbReference type="InterPro" id="IPR000719">
    <property type="entry name" value="Prot_kinase_dom"/>
</dbReference>
<feature type="chain" id="PRO_5042591356" evidence="16">
    <location>
        <begin position="23"/>
        <end position="680"/>
    </location>
</feature>
<evidence type="ECO:0000256" key="4">
    <source>
        <dbReference type="ARBA" id="ARBA00022692"/>
    </source>
</evidence>
<protein>
    <submittedName>
        <fullName evidence="20">Cysteine-rich receptor-like protein kinase 10</fullName>
    </submittedName>
</protein>
<dbReference type="PROSITE" id="PS00108">
    <property type="entry name" value="PROTEIN_KINASE_ST"/>
    <property type="match status" value="1"/>
</dbReference>
<evidence type="ECO:0000256" key="6">
    <source>
        <dbReference type="ARBA" id="ARBA00022737"/>
    </source>
</evidence>
<evidence type="ECO:0000256" key="13">
    <source>
        <dbReference type="ARBA" id="ARBA00023180"/>
    </source>
</evidence>
<dbReference type="Gene3D" id="1.10.510.10">
    <property type="entry name" value="Transferase(Phosphotransferase) domain 1"/>
    <property type="match status" value="1"/>
</dbReference>
<dbReference type="InterPro" id="IPR017441">
    <property type="entry name" value="Protein_kinase_ATP_BS"/>
</dbReference>
<sequence>MKSLNFFIALLSLLSLATITKSQDPSYLYHSCSTKTTYTRNSTYQANLNLLLSSLVPNATRNNLNGFYNSSIGLDPDDVYGLFLCRGDVNKNACQNCVDLAAKEAIQRCPVEKVVILWYDLCLLRYSNRAFFATMDQDPGVTMYNTQNITYEPERFNRLVATSMNDTATRATNTTSGAKKFAAKEVYFNEFLNLYSLVQCTPDLSSSDCNRCLRIAISSLPNCCSQRAGARVLYPSCNIRYETYEFYNTTAVAAESPPPPPPVIRAPPPEIRAPPLSPVSGSKGKVRVSTVVIIAIVVPVSVSAALFCLGFCFLRRRGRKNRDSVKEKEVGDEISTEESLQFDLSTIEAATNNFSPDNKLGEGGFGEVFKGTFPNGQHIAVKRLSKYSGHGAAEFKNEIVLVAKLQHRNLVRLLGYCLEGEEKLLIYEFVPNKSLDYFLFDPAKQGLLDWLSRYKIMGGLARGLLYLHEDSRLRIIHRDLKASNVLLDGEMNPKIADFGMAKIFGVDQSQGITSRIAGTFGYMAPEYAMQGQYSVKSDVYSFGVLILEIISGKKNSSFYQSDNGLYLVNYAWKQWKNGAALELVDPSLGDSYSRNEITRCLHIALLCVQEDPNDRPTLTEVVLMLTSFSISLPLPQEPSSFEQSMTVSSLPLTELESDQSNIKSTPLSVNDVSITELYPR</sequence>
<reference evidence="20" key="1">
    <citation type="submission" date="2025-08" db="UniProtKB">
        <authorList>
            <consortium name="RefSeq"/>
        </authorList>
    </citation>
    <scope>IDENTIFICATION</scope>
</reference>
<keyword evidence="5 16" id="KW-0732">Signal</keyword>
<dbReference type="InterPro" id="IPR001245">
    <property type="entry name" value="Ser-Thr/Tyr_kinase_cat_dom"/>
</dbReference>
<keyword evidence="8" id="KW-0418">Kinase</keyword>
<keyword evidence="2" id="KW-0723">Serine/threonine-protein kinase</keyword>
<feature type="domain" description="Gnk2-homologous" evidence="18">
    <location>
        <begin position="137"/>
        <end position="246"/>
    </location>
</feature>
<keyword evidence="19" id="KW-1185">Reference proteome</keyword>
<dbReference type="GO" id="GO:0042742">
    <property type="term" value="P:defense response to bacterium"/>
    <property type="evidence" value="ECO:0007669"/>
    <property type="project" value="UniProtKB-ARBA"/>
</dbReference>
<dbReference type="GeneID" id="105109151"/>
<dbReference type="CDD" id="cd23509">
    <property type="entry name" value="Gnk2-like"/>
    <property type="match status" value="2"/>
</dbReference>
<evidence type="ECO:0000256" key="9">
    <source>
        <dbReference type="ARBA" id="ARBA00022840"/>
    </source>
</evidence>
<evidence type="ECO:0000259" key="17">
    <source>
        <dbReference type="PROSITE" id="PS50011"/>
    </source>
</evidence>
<accession>A0AAJ6X1M7</accession>
<feature type="domain" description="Gnk2-homologous" evidence="18">
    <location>
        <begin position="26"/>
        <end position="131"/>
    </location>
</feature>
<evidence type="ECO:0000256" key="12">
    <source>
        <dbReference type="ARBA" id="ARBA00023170"/>
    </source>
</evidence>
<keyword evidence="10 15" id="KW-1133">Transmembrane helix</keyword>
<evidence type="ECO:0000313" key="20">
    <source>
        <dbReference type="RefSeq" id="XP_011002059.1"/>
    </source>
</evidence>
<dbReference type="CDD" id="cd14066">
    <property type="entry name" value="STKc_IRAK"/>
    <property type="match status" value="1"/>
</dbReference>
<dbReference type="AlphaFoldDB" id="A0AAJ6X1M7"/>
<comment type="subcellular location">
    <subcellularLocation>
        <location evidence="1">Membrane</location>
        <topology evidence="1">Single-pass membrane protein</topology>
    </subcellularLocation>
</comment>
<dbReference type="GO" id="GO:0004674">
    <property type="term" value="F:protein serine/threonine kinase activity"/>
    <property type="evidence" value="ECO:0007669"/>
    <property type="project" value="UniProtKB-KW"/>
</dbReference>
<keyword evidence="9 14" id="KW-0067">ATP-binding</keyword>
<keyword evidence="11 15" id="KW-0472">Membrane</keyword>
<dbReference type="InterPro" id="IPR002902">
    <property type="entry name" value="GNK2"/>
</dbReference>
<dbReference type="Pfam" id="PF01657">
    <property type="entry name" value="Stress-antifung"/>
    <property type="match status" value="2"/>
</dbReference>
<evidence type="ECO:0000256" key="1">
    <source>
        <dbReference type="ARBA" id="ARBA00004167"/>
    </source>
</evidence>
<dbReference type="Pfam" id="PF07714">
    <property type="entry name" value="PK_Tyr_Ser-Thr"/>
    <property type="match status" value="1"/>
</dbReference>
<feature type="transmembrane region" description="Helical" evidence="15">
    <location>
        <begin position="291"/>
        <end position="314"/>
    </location>
</feature>
<organism evidence="19 20">
    <name type="scientific">Populus euphratica</name>
    <name type="common">Euphrates poplar</name>
    <dbReference type="NCBI Taxonomy" id="75702"/>
    <lineage>
        <taxon>Eukaryota</taxon>
        <taxon>Viridiplantae</taxon>
        <taxon>Streptophyta</taxon>
        <taxon>Embryophyta</taxon>
        <taxon>Tracheophyta</taxon>
        <taxon>Spermatophyta</taxon>
        <taxon>Magnoliopsida</taxon>
        <taxon>eudicotyledons</taxon>
        <taxon>Gunneridae</taxon>
        <taxon>Pentapetalae</taxon>
        <taxon>rosids</taxon>
        <taxon>fabids</taxon>
        <taxon>Malpighiales</taxon>
        <taxon>Salicaceae</taxon>
        <taxon>Saliceae</taxon>
        <taxon>Populus</taxon>
    </lineage>
</organism>
<dbReference type="PANTHER" id="PTHR27002:SF1050">
    <property type="entry name" value="CYSTEINE-RICH RECEPTOR-LIKE PROTEIN KINASE 5"/>
    <property type="match status" value="1"/>
</dbReference>